<dbReference type="STRING" id="48467.SAMN02745166_01504"/>
<dbReference type="Proteomes" id="UP000190774">
    <property type="component" value="Unassembled WGS sequence"/>
</dbReference>
<organism evidence="1 2">
    <name type="scientific">Prosthecobacter debontii</name>
    <dbReference type="NCBI Taxonomy" id="48467"/>
    <lineage>
        <taxon>Bacteria</taxon>
        <taxon>Pseudomonadati</taxon>
        <taxon>Verrucomicrobiota</taxon>
        <taxon>Verrucomicrobiia</taxon>
        <taxon>Verrucomicrobiales</taxon>
        <taxon>Verrucomicrobiaceae</taxon>
        <taxon>Prosthecobacter</taxon>
    </lineage>
</organism>
<gene>
    <name evidence="1" type="ORF">SAMN02745166_01504</name>
</gene>
<proteinExistence type="predicted"/>
<protein>
    <submittedName>
        <fullName evidence="1">Uncharacterized protein</fullName>
    </submittedName>
</protein>
<name>A0A1T4XIG4_9BACT</name>
<dbReference type="AlphaFoldDB" id="A0A1T4XIG4"/>
<dbReference type="RefSeq" id="WP_078812707.1">
    <property type="nucleotide sequence ID" value="NZ_FUYE01000004.1"/>
</dbReference>
<reference evidence="2" key="1">
    <citation type="submission" date="2017-02" db="EMBL/GenBank/DDBJ databases">
        <authorList>
            <person name="Varghese N."/>
            <person name="Submissions S."/>
        </authorList>
    </citation>
    <scope>NUCLEOTIDE SEQUENCE [LARGE SCALE GENOMIC DNA]</scope>
    <source>
        <strain evidence="2">ATCC 700200</strain>
    </source>
</reference>
<dbReference type="EMBL" id="FUYE01000004">
    <property type="protein sequence ID" value="SKA88895.1"/>
    <property type="molecule type" value="Genomic_DNA"/>
</dbReference>
<keyword evidence="2" id="KW-1185">Reference proteome</keyword>
<dbReference type="OrthoDB" id="5438497at2"/>
<evidence type="ECO:0000313" key="2">
    <source>
        <dbReference type="Proteomes" id="UP000190774"/>
    </source>
</evidence>
<sequence>MSTAHIHIPSFNAGEISQLMGSRFGVEKVASGCRQLRNFVIHAHGPTFRRPGMEFIGMAASNDTPSNLRSFQFSSSTVAMLELSEFGLRVWQNGALVSLLQPVFLPYGADDLPDVQMCQVNDVVYLTHPGYEPRKLIRYSDNDWRIQVIDWRFPPLLDENPGDQALPDNFDIVSDYDWRPYAWRQKTFIPSSGIDPTVTIVGTPPPNDGEMKRLVVTRLFIVNGGGVPPGPYRWRPIVDVTWYGSLPTIHPIPVVTPSPPGESATQTFAFHYQGPYFEGSFRMGNNPARMYLSDYPIATGAAPEPVTIPAGSFRYTLNYQAPGLDSLQLNAPGATRMALEYRETPGSGAWSEYATFDPTISHNIQVTDVLAVETEFRWVTNSFDYTLPAGQDIARIEALNNPSPFQTSIQIDNETAGSGRELTANRPLFRPGHVGSYWQLTHRRENAFVEIVSTSAPVAATGVLSIPTNPTANATVTIGSRTYTFVATPTLAGHVDIGANAGVSASNLAAAINAGAGAGTAYFGSTAAHADVTATVSGTDVTVTARKPGTGAHAVNLTMTVVGGSWDDVFLHDGVDANTTISGANTSGLRINGGWEVFTYGSWDSTLYLERLNAAGGWDFVRSWRSKMDRNISASGQTDGDETLRLRIIAGTSSETSTAAAPRFLLEASDARMNGLVKITGIGTLTPEGLSVNAACDVITPLLSTGPTYVWTEGAWSQYQGFPSAVAMHQNRLWFAGTAKAPMRIWGSVSGDIENFRRTSLDDGSASWTPLADELNPIQWMISQGADMVIGTGGDEWTVSGQGKAITPTNFDFQRQSRFGSSSVAAIMANEVVVFVQRGGRKVRRISQRSNNEPWTTADMTVLAEHISLDGIKQLAFGSNPNSILWAVTNSGKLLGMTLEVEQNVFGWHVHETDGEVESVAVIYGTVADEVWLAVKRGSIRTIERLDPRVFARDFTDHQRMIFADSAVRYDGEPTTSITGLDHLNGKTVSILADGIQLSDQVVSGGALTLSSPASVVVVGLPFTSTLQPCRFELQSQKGSAQGMLWRVSRIGLYVHQSQGGKVAEHPSSTFEDLPYSDSSLYTGDLDAPVESSARPGTDALVKTSTLLPLTIGSMLLKLDLYGD</sequence>
<accession>A0A1T4XIG4</accession>
<evidence type="ECO:0000313" key="1">
    <source>
        <dbReference type="EMBL" id="SKA88895.1"/>
    </source>
</evidence>